<keyword evidence="2" id="KW-1185">Reference proteome</keyword>
<sequence>MPQIKKFTKAEFRRTVQKTLGDGWFGERILNSAYRKYEELFTHIRNLSKKEPHELLILLQDFGGLRDQHFEKFMIHAPTEGVQIEKELAAYLAFKVICDEIMRFAFARVYSSSFAKR</sequence>
<accession>A0A832V1E4</accession>
<protein>
    <submittedName>
        <fullName evidence="1">Uncharacterized protein</fullName>
    </submittedName>
</protein>
<dbReference type="AlphaFoldDB" id="A0A832V1E4"/>
<dbReference type="Proteomes" id="UP000646946">
    <property type="component" value="Unassembled WGS sequence"/>
</dbReference>
<proteinExistence type="predicted"/>
<evidence type="ECO:0000313" key="2">
    <source>
        <dbReference type="Proteomes" id="UP000646946"/>
    </source>
</evidence>
<name>A0A832V1E4_9ARCH</name>
<evidence type="ECO:0000313" key="1">
    <source>
        <dbReference type="EMBL" id="HIK00273.1"/>
    </source>
</evidence>
<comment type="caution">
    <text evidence="1">The sequence shown here is derived from an EMBL/GenBank/DDBJ whole genome shotgun (WGS) entry which is preliminary data.</text>
</comment>
<reference evidence="1 2" key="1">
    <citation type="journal article" name="Nat. Commun.">
        <title>Undinarchaeota illuminate DPANN phylogeny and the impact of gene transfer on archaeal evolution.</title>
        <authorList>
            <person name="Dombrowski N."/>
            <person name="Williams T.A."/>
            <person name="Sun J."/>
            <person name="Woodcroft B.J."/>
            <person name="Lee J.H."/>
            <person name="Minh B.Q."/>
            <person name="Rinke C."/>
            <person name="Spang A."/>
        </authorList>
    </citation>
    <scope>NUCLEOTIDE SEQUENCE [LARGE SCALE GENOMIC DNA]</scope>
    <source>
        <strain evidence="1">MAG_bin1129</strain>
    </source>
</reference>
<organism evidence="1 2">
    <name type="scientific">Candidatus Naiadarchaeum limnaeum</name>
    <dbReference type="NCBI Taxonomy" id="2756139"/>
    <lineage>
        <taxon>Archaea</taxon>
        <taxon>Candidatus Undinarchaeota</taxon>
        <taxon>Candidatus Undinarchaeia</taxon>
        <taxon>Candidatus Naiadarchaeales</taxon>
        <taxon>Candidatus Naiadarchaeaceae</taxon>
        <taxon>Candidatus Naiadarchaeum</taxon>
    </lineage>
</organism>
<dbReference type="EMBL" id="DVAB01000017">
    <property type="protein sequence ID" value="HIK00273.1"/>
    <property type="molecule type" value="Genomic_DNA"/>
</dbReference>
<gene>
    <name evidence="1" type="ORF">H1016_01905</name>
</gene>